<feature type="active site" description="Proton donor" evidence="3">
    <location>
        <position position="148"/>
    </location>
</feature>
<keyword evidence="2 3" id="KW-0326">Glycosidase</keyword>
<comment type="caution">
    <text evidence="7">The sequence shown here is derived from an EMBL/GenBank/DDBJ whole genome shotgun (WGS) entry which is preliminary data.</text>
</comment>
<dbReference type="Proteomes" id="UP000805614">
    <property type="component" value="Unassembled WGS sequence"/>
</dbReference>
<evidence type="ECO:0000313" key="8">
    <source>
        <dbReference type="Proteomes" id="UP000805614"/>
    </source>
</evidence>
<keyword evidence="1 3" id="KW-0378">Hydrolase</keyword>
<dbReference type="Gene3D" id="3.20.20.80">
    <property type="entry name" value="Glycosidases"/>
    <property type="match status" value="1"/>
</dbReference>
<dbReference type="SUPFAM" id="SSF51445">
    <property type="entry name" value="(Trans)glycosidases"/>
    <property type="match status" value="1"/>
</dbReference>
<name>A0ABR7LQS6_9ACTN</name>
<feature type="domain" description="GH26" evidence="6">
    <location>
        <begin position="9"/>
        <end position="332"/>
    </location>
</feature>
<dbReference type="RefSeq" id="WP_187244188.1">
    <property type="nucleotide sequence ID" value="NZ_BAAAOK010000006.1"/>
</dbReference>
<dbReference type="InterPro" id="IPR017853">
    <property type="entry name" value="GH"/>
</dbReference>
<evidence type="ECO:0000313" key="7">
    <source>
        <dbReference type="EMBL" id="MBC6467192.1"/>
    </source>
</evidence>
<evidence type="ECO:0000259" key="6">
    <source>
        <dbReference type="PROSITE" id="PS51764"/>
    </source>
</evidence>
<feature type="transmembrane region" description="Helical" evidence="4">
    <location>
        <begin position="342"/>
        <end position="361"/>
    </location>
</feature>
<dbReference type="EMBL" id="JABVEC010000011">
    <property type="protein sequence ID" value="MBC6467192.1"/>
    <property type="molecule type" value="Genomic_DNA"/>
</dbReference>
<proteinExistence type="inferred from homology"/>
<feature type="active site" description="Nucleophile" evidence="3">
    <location>
        <position position="254"/>
    </location>
</feature>
<keyword evidence="4" id="KW-0472">Membrane</keyword>
<accession>A0ABR7LQS6</accession>
<keyword evidence="4" id="KW-0812">Transmembrane</keyword>
<keyword evidence="5" id="KW-0732">Signal</keyword>
<sequence>MSTAGRRSAAAALVVAVIASALPAGDTVRAAAAGTPVPDERHRVILGAVGNSRAETIARERETGRRIQGIRAFKRWNEPLIGADQRWARRTRHTVFLSVKSRLRDGSLLRWRDIADAAPGSPLDADLRRQARELKSFGDTIYLVFNHEPDAKTSRPMGEPADFVAAWRRVVATHREAGVTNARYVWTMTDQAFQQRYAGRYYPGDRYVDGIAVDAYNWYDCRGGRGRWTSLADLIEPHRRFGLEHPGKDLMVLEWGSVEDHARPGRKAEWIRDAAALFDRPAYRAYRAVAHWDDRHTGPPSGQPCRFDYRTSPSAMLAWRAMAAHPAFQAGAPRPAARRRPVAMGLTVLIGSGMAAGLLLARLRAKRRHKAAGSPPPRPNHR</sequence>
<reference evidence="7 8" key="1">
    <citation type="submission" date="2020-06" db="EMBL/GenBank/DDBJ databases">
        <title>Actinomadura xiongansis sp. nov., isolated from soil of Baiyangdian.</title>
        <authorList>
            <person name="Zhang X."/>
        </authorList>
    </citation>
    <scope>NUCLEOTIDE SEQUENCE [LARGE SCALE GENOMIC DNA]</scope>
    <source>
        <strain evidence="7 8">HBUM206468</strain>
    </source>
</reference>
<evidence type="ECO:0000256" key="4">
    <source>
        <dbReference type="SAM" id="Phobius"/>
    </source>
</evidence>
<feature type="signal peptide" evidence="5">
    <location>
        <begin position="1"/>
        <end position="24"/>
    </location>
</feature>
<feature type="chain" id="PRO_5047405766" description="GH26 domain-containing protein" evidence="5">
    <location>
        <begin position="25"/>
        <end position="382"/>
    </location>
</feature>
<gene>
    <name evidence="7" type="ORF">HKK74_17015</name>
</gene>
<evidence type="ECO:0000256" key="1">
    <source>
        <dbReference type="ARBA" id="ARBA00022801"/>
    </source>
</evidence>
<organism evidence="7 8">
    <name type="scientific">Actinomadura alba</name>
    <dbReference type="NCBI Taxonomy" id="406431"/>
    <lineage>
        <taxon>Bacteria</taxon>
        <taxon>Bacillati</taxon>
        <taxon>Actinomycetota</taxon>
        <taxon>Actinomycetes</taxon>
        <taxon>Streptosporangiales</taxon>
        <taxon>Thermomonosporaceae</taxon>
        <taxon>Actinomadura</taxon>
    </lineage>
</organism>
<evidence type="ECO:0000256" key="3">
    <source>
        <dbReference type="PROSITE-ProRule" id="PRU01100"/>
    </source>
</evidence>
<evidence type="ECO:0000256" key="5">
    <source>
        <dbReference type="SAM" id="SignalP"/>
    </source>
</evidence>
<dbReference type="InterPro" id="IPR022790">
    <property type="entry name" value="GH26_dom"/>
</dbReference>
<protein>
    <recommendedName>
        <fullName evidence="6">GH26 domain-containing protein</fullName>
    </recommendedName>
</protein>
<comment type="similarity">
    <text evidence="3">Belongs to the glycosyl hydrolase 26 family.</text>
</comment>
<keyword evidence="8" id="KW-1185">Reference proteome</keyword>
<evidence type="ECO:0000256" key="2">
    <source>
        <dbReference type="ARBA" id="ARBA00023295"/>
    </source>
</evidence>
<dbReference type="PROSITE" id="PS51764">
    <property type="entry name" value="GH26"/>
    <property type="match status" value="1"/>
</dbReference>
<keyword evidence="4" id="KW-1133">Transmembrane helix</keyword>